<dbReference type="Pfam" id="PF16810">
    <property type="entry name" value="RXLR"/>
    <property type="match status" value="1"/>
</dbReference>
<proteinExistence type="inferred from homology"/>
<evidence type="ECO:0000313" key="7">
    <source>
        <dbReference type="Proteomes" id="UP000002640"/>
    </source>
</evidence>
<keyword evidence="7" id="KW-1185">Reference proteome</keyword>
<reference evidence="6 7" key="1">
    <citation type="journal article" date="2006" name="Science">
        <title>Phytophthora genome sequences uncover evolutionary origins and mechanisms of pathogenesis.</title>
        <authorList>
            <person name="Tyler B.M."/>
            <person name="Tripathy S."/>
            <person name="Zhang X."/>
            <person name="Dehal P."/>
            <person name="Jiang R.H."/>
            <person name="Aerts A."/>
            <person name="Arredondo F.D."/>
            <person name="Baxter L."/>
            <person name="Bensasson D."/>
            <person name="Beynon J.L."/>
            <person name="Chapman J."/>
            <person name="Damasceno C.M."/>
            <person name="Dorrance A.E."/>
            <person name="Dou D."/>
            <person name="Dickerman A.W."/>
            <person name="Dubchak I.L."/>
            <person name="Garbelotto M."/>
            <person name="Gijzen M."/>
            <person name="Gordon S.G."/>
            <person name="Govers F."/>
            <person name="Grunwald N.J."/>
            <person name="Huang W."/>
            <person name="Ivors K.L."/>
            <person name="Jones R.W."/>
            <person name="Kamoun S."/>
            <person name="Krampis K."/>
            <person name="Lamour K.H."/>
            <person name="Lee M.K."/>
            <person name="McDonald W.H."/>
            <person name="Medina M."/>
            <person name="Meijer H.J."/>
            <person name="Nordberg E.K."/>
            <person name="Maclean D.J."/>
            <person name="Ospina-Giraldo M.D."/>
            <person name="Morris P.F."/>
            <person name="Phuntumart V."/>
            <person name="Putnam N.H."/>
            <person name="Rash S."/>
            <person name="Rose J.K."/>
            <person name="Sakihama Y."/>
            <person name="Salamov A.A."/>
            <person name="Savidor A."/>
            <person name="Scheuring C.F."/>
            <person name="Smith B.M."/>
            <person name="Sobral B.W."/>
            <person name="Terry A."/>
            <person name="Torto-Alalibo T.A."/>
            <person name="Win J."/>
            <person name="Xu Z."/>
            <person name="Zhang H."/>
            <person name="Grigoriev I.V."/>
            <person name="Rokhsar D.S."/>
            <person name="Boore J.L."/>
        </authorList>
    </citation>
    <scope>NUCLEOTIDE SEQUENCE [LARGE SCALE GENOMIC DNA]</scope>
    <source>
        <strain evidence="6 7">P6497</strain>
    </source>
</reference>
<evidence type="ECO:0000256" key="2">
    <source>
        <dbReference type="ARBA" id="ARBA00010400"/>
    </source>
</evidence>
<dbReference type="Proteomes" id="UP000002640">
    <property type="component" value="Unassembled WGS sequence"/>
</dbReference>
<comment type="similarity">
    <text evidence="2 5">Belongs to the RxLR effector family.</text>
</comment>
<sequence>MRLGSLLSVAVSALLVSRECDATSPATKVLRTQNLIDNDIDNDIDIDIDNDRRGRDTTSIDDEERWIGLKSLLELTKLKKAPTNLEKVPQTPIVTEKIRADFSKKYVQAMLQDETFMRKMFKKWDVYTEKEILPKMKKLSDPALALTYLNRRSKGVAAGTIVTGKANINTNILPA</sequence>
<gene>
    <name evidence="6" type="ORF">PHYSODRAFT_343128</name>
</gene>
<comment type="function">
    <text evidence="5">Effector that suppresses plant defense responses during pathogen infection.</text>
</comment>
<feature type="chain" id="PRO_5044982019" description="RxLR effector protein" evidence="5">
    <location>
        <begin position="23"/>
        <end position="175"/>
    </location>
</feature>
<evidence type="ECO:0000256" key="3">
    <source>
        <dbReference type="ARBA" id="ARBA00022525"/>
    </source>
</evidence>
<keyword evidence="4 5" id="KW-0732">Signal</keyword>
<comment type="subcellular location">
    <subcellularLocation>
        <location evidence="1 5">Secreted</location>
    </subcellularLocation>
</comment>
<feature type="signal peptide" evidence="5">
    <location>
        <begin position="1"/>
        <end position="22"/>
    </location>
</feature>
<dbReference type="InParanoid" id="G5AIQ1"/>
<dbReference type="RefSeq" id="XP_009539952.1">
    <property type="nucleotide sequence ID" value="XM_009541657.1"/>
</dbReference>
<evidence type="ECO:0000256" key="5">
    <source>
        <dbReference type="RuleBase" id="RU367124"/>
    </source>
</evidence>
<dbReference type="EMBL" id="JH159178">
    <property type="protein sequence ID" value="EGZ04577.1"/>
    <property type="molecule type" value="Genomic_DNA"/>
</dbReference>
<keyword evidence="3 5" id="KW-0964">Secreted</keyword>
<dbReference type="KEGG" id="psoj:PHYSODRAFT_343128"/>
<dbReference type="InterPro" id="IPR031825">
    <property type="entry name" value="RXLR"/>
</dbReference>
<evidence type="ECO:0000256" key="1">
    <source>
        <dbReference type="ARBA" id="ARBA00004613"/>
    </source>
</evidence>
<evidence type="ECO:0000313" key="6">
    <source>
        <dbReference type="EMBL" id="EGZ04577.1"/>
    </source>
</evidence>
<accession>G5AIQ1</accession>
<protein>
    <recommendedName>
        <fullName evidence="5">RxLR effector protein</fullName>
    </recommendedName>
</protein>
<dbReference type="GeneID" id="20648462"/>
<dbReference type="AlphaFoldDB" id="G5AIQ1"/>
<comment type="domain">
    <text evidence="5">The RxLR-dEER motif acts to carry the protein into the host cell cytoplasm through binding to cell surface phosphatidylinositol-3-phosphate.</text>
</comment>
<name>G5AIQ1_PHYSP</name>
<organism evidence="6 7">
    <name type="scientific">Phytophthora sojae (strain P6497)</name>
    <name type="common">Soybean stem and root rot agent</name>
    <name type="synonym">Phytophthora megasperma f. sp. glycines</name>
    <dbReference type="NCBI Taxonomy" id="1094619"/>
    <lineage>
        <taxon>Eukaryota</taxon>
        <taxon>Sar</taxon>
        <taxon>Stramenopiles</taxon>
        <taxon>Oomycota</taxon>
        <taxon>Peronosporomycetes</taxon>
        <taxon>Peronosporales</taxon>
        <taxon>Peronosporaceae</taxon>
        <taxon>Phytophthora</taxon>
    </lineage>
</organism>
<evidence type="ECO:0000256" key="4">
    <source>
        <dbReference type="ARBA" id="ARBA00022729"/>
    </source>
</evidence>